<reference key="1">
    <citation type="submission" date="2007-01" db="EMBL/GenBank/DDBJ databases">
        <title>The Genome Sequence of Puccinia graminis f. sp. tritici Strain CRL 75-36-700-3.</title>
        <authorList>
            <consortium name="The Broad Institute Genome Sequencing Platform"/>
            <person name="Birren B."/>
            <person name="Lander E."/>
            <person name="Galagan J."/>
            <person name="Nusbaum C."/>
            <person name="Devon K."/>
            <person name="Cuomo C."/>
            <person name="Jaffe D."/>
            <person name="Butler J."/>
            <person name="Alvarez P."/>
            <person name="Gnerre S."/>
            <person name="Grabherr M."/>
            <person name="Mauceli E."/>
            <person name="Brockman W."/>
            <person name="Young S."/>
            <person name="LaButti K."/>
            <person name="Sykes S."/>
            <person name="DeCaprio D."/>
            <person name="Crawford M."/>
            <person name="Koehrsen M."/>
            <person name="Engels R."/>
            <person name="Montgomery P."/>
            <person name="Pearson M."/>
            <person name="Howarth C."/>
            <person name="Larson L."/>
            <person name="White J."/>
            <person name="Zeng Q."/>
            <person name="Kodira C."/>
            <person name="Yandava C."/>
            <person name="Alvarado L."/>
            <person name="O'Leary S."/>
            <person name="Szabo L."/>
            <person name="Dean R."/>
            <person name="Schein J."/>
        </authorList>
    </citation>
    <scope>NUCLEOTIDE SEQUENCE</scope>
    <source>
        <strain>CRL 75-36-700-3</strain>
    </source>
</reference>
<evidence type="ECO:0000313" key="3">
    <source>
        <dbReference type="Proteomes" id="UP000008783"/>
    </source>
</evidence>
<evidence type="ECO:0000256" key="1">
    <source>
        <dbReference type="SAM" id="MobiDB-lite"/>
    </source>
</evidence>
<organism evidence="2 3">
    <name type="scientific">Puccinia graminis f. sp. tritici (strain CRL 75-36-700-3 / race SCCL)</name>
    <name type="common">Black stem rust fungus</name>
    <dbReference type="NCBI Taxonomy" id="418459"/>
    <lineage>
        <taxon>Eukaryota</taxon>
        <taxon>Fungi</taxon>
        <taxon>Dikarya</taxon>
        <taxon>Basidiomycota</taxon>
        <taxon>Pucciniomycotina</taxon>
        <taxon>Pucciniomycetes</taxon>
        <taxon>Pucciniales</taxon>
        <taxon>Pucciniaceae</taxon>
        <taxon>Puccinia</taxon>
    </lineage>
</organism>
<dbReference type="Proteomes" id="UP000008783">
    <property type="component" value="Unassembled WGS sequence"/>
</dbReference>
<dbReference type="KEGG" id="pgr:PGTG_02780"/>
<dbReference type="GeneID" id="10534231"/>
<dbReference type="RefSeq" id="XP_003320758.1">
    <property type="nucleotide sequence ID" value="XM_003320710.1"/>
</dbReference>
<dbReference type="EMBL" id="DS178265">
    <property type="protein sequence ID" value="EFP76339.1"/>
    <property type="molecule type" value="Genomic_DNA"/>
</dbReference>
<feature type="compositionally biased region" description="Basic and acidic residues" evidence="1">
    <location>
        <begin position="112"/>
        <end position="122"/>
    </location>
</feature>
<evidence type="ECO:0000313" key="2">
    <source>
        <dbReference type="EMBL" id="EFP76339.1"/>
    </source>
</evidence>
<dbReference type="VEuPathDB" id="FungiDB:PGTG_02780"/>
<reference evidence="3" key="2">
    <citation type="journal article" date="2011" name="Proc. Natl. Acad. Sci. U.S.A.">
        <title>Obligate biotrophy features unraveled by the genomic analysis of rust fungi.</title>
        <authorList>
            <person name="Duplessis S."/>
            <person name="Cuomo C.A."/>
            <person name="Lin Y.-C."/>
            <person name="Aerts A."/>
            <person name="Tisserant E."/>
            <person name="Veneault-Fourrey C."/>
            <person name="Joly D.L."/>
            <person name="Hacquard S."/>
            <person name="Amselem J."/>
            <person name="Cantarel B.L."/>
            <person name="Chiu R."/>
            <person name="Coutinho P.M."/>
            <person name="Feau N."/>
            <person name="Field M."/>
            <person name="Frey P."/>
            <person name="Gelhaye E."/>
            <person name="Goldberg J."/>
            <person name="Grabherr M.G."/>
            <person name="Kodira C.D."/>
            <person name="Kohler A."/>
            <person name="Kuees U."/>
            <person name="Lindquist E.A."/>
            <person name="Lucas S.M."/>
            <person name="Mago R."/>
            <person name="Mauceli E."/>
            <person name="Morin E."/>
            <person name="Murat C."/>
            <person name="Pangilinan J.L."/>
            <person name="Park R."/>
            <person name="Pearson M."/>
            <person name="Quesneville H."/>
            <person name="Rouhier N."/>
            <person name="Sakthikumar S."/>
            <person name="Salamov A.A."/>
            <person name="Schmutz J."/>
            <person name="Selles B."/>
            <person name="Shapiro H."/>
            <person name="Tanguay P."/>
            <person name="Tuskan G.A."/>
            <person name="Henrissat B."/>
            <person name="Van de Peer Y."/>
            <person name="Rouze P."/>
            <person name="Ellis J.G."/>
            <person name="Dodds P.N."/>
            <person name="Schein J.E."/>
            <person name="Zhong S."/>
            <person name="Hamelin R.C."/>
            <person name="Grigoriev I.V."/>
            <person name="Szabo L.J."/>
            <person name="Martin F."/>
        </authorList>
    </citation>
    <scope>NUCLEOTIDE SEQUENCE [LARGE SCALE GENOMIC DNA]</scope>
    <source>
        <strain evidence="3">CRL 75-36-700-3 / race SCCL</strain>
    </source>
</reference>
<feature type="region of interest" description="Disordered" evidence="1">
    <location>
        <begin position="84"/>
        <end position="158"/>
    </location>
</feature>
<name>E3JWB4_PUCGT</name>
<feature type="region of interest" description="Disordered" evidence="1">
    <location>
        <begin position="193"/>
        <end position="232"/>
    </location>
</feature>
<sequence length="327" mass="35996">MKRMRCVHRYRIASGVYRIASQDAMRGPASHRPHRHNRCGESASHRFSDAMSDTWLAMPMLSAGRSPILSNGTRHTPLEVKVRFHRPAQPFKSGTYGLKDSHLNSSDESSDEDRSIKTRDDTVNCAGLSAISKDRPPEGLSDPPVFNTSISPTRPNVNSNASVKDVSVVTTITSQTQFTESLNRLPESLAKTIQSPKMKRVHKSSGEQGTPRNRAALGGNSTSRDPQAPPVAVADEADRALLATYVSYERENRANSPLKGPLSYRIGFALGTRCKPCLRDRCIASLKRVSLKRCDTDTGRFIASYRIVSSLLHGKGAQILHARLNYA</sequence>
<protein>
    <submittedName>
        <fullName evidence="2">Uncharacterized protein</fullName>
    </submittedName>
</protein>
<keyword evidence="3" id="KW-1185">Reference proteome</keyword>
<dbReference type="InParanoid" id="E3JWB4"/>
<accession>E3JWB4</accession>
<dbReference type="HOGENOM" id="CLU_850297_0_0_1"/>
<dbReference type="AlphaFoldDB" id="E3JWB4"/>
<proteinExistence type="predicted"/>
<gene>
    <name evidence="2" type="ORF">PGTG_02780</name>
</gene>
<dbReference type="STRING" id="418459.E3JWB4"/>
<feature type="compositionally biased region" description="Polar residues" evidence="1">
    <location>
        <begin position="146"/>
        <end position="158"/>
    </location>
</feature>